<sequence length="122" mass="14056">MHFTLAKYTQATISRRSLIKGSTLSRYINGSREVPAFIVFRIALSLRLNLIETETLLRKVGKAFKEAKMDAVVMEAIEQGIYDVVKVEAILRRFTNGEESLFTEKEQEEFGYNDEDFEIEVI</sequence>
<comment type="caution">
    <text evidence="1">The sequence shown here is derived from an EMBL/GenBank/DDBJ whole genome shotgun (WGS) entry which is preliminary data.</text>
</comment>
<keyword evidence="2" id="KW-1185">Reference proteome</keyword>
<reference evidence="1 2" key="1">
    <citation type="submission" date="2021-03" db="EMBL/GenBank/DDBJ databases">
        <title>Antimicrobial resistance genes in bacteria isolated from Japanese honey, and their potential for conferring macrolide and lincosamide resistance in the American foulbrood pathogen Paenibacillus larvae.</title>
        <authorList>
            <person name="Okamoto M."/>
            <person name="Kumagai M."/>
            <person name="Kanamori H."/>
            <person name="Takamatsu D."/>
        </authorList>
    </citation>
    <scope>NUCLEOTIDE SEQUENCE [LARGE SCALE GENOMIC DNA]</scope>
    <source>
        <strain evidence="1 2">J8TS2</strain>
    </source>
</reference>
<dbReference type="Proteomes" id="UP000679950">
    <property type="component" value="Unassembled WGS sequence"/>
</dbReference>
<evidence type="ECO:0000313" key="1">
    <source>
        <dbReference type="EMBL" id="GIN59946.1"/>
    </source>
</evidence>
<gene>
    <name evidence="1" type="ORF">J8TS2_42650</name>
</gene>
<accession>A0ABQ4KPT1</accession>
<dbReference type="EMBL" id="BORB01000074">
    <property type="protein sequence ID" value="GIN59946.1"/>
    <property type="molecule type" value="Genomic_DNA"/>
</dbReference>
<proteinExistence type="predicted"/>
<name>A0ABQ4KPT1_9BACI</name>
<evidence type="ECO:0000313" key="2">
    <source>
        <dbReference type="Proteomes" id="UP000679950"/>
    </source>
</evidence>
<organism evidence="1 2">
    <name type="scientific">Lederbergia ruris</name>
    <dbReference type="NCBI Taxonomy" id="217495"/>
    <lineage>
        <taxon>Bacteria</taxon>
        <taxon>Bacillati</taxon>
        <taxon>Bacillota</taxon>
        <taxon>Bacilli</taxon>
        <taxon>Bacillales</taxon>
        <taxon>Bacillaceae</taxon>
        <taxon>Lederbergia</taxon>
    </lineage>
</organism>
<protein>
    <submittedName>
        <fullName evidence="1">Uncharacterized protein</fullName>
    </submittedName>
</protein>